<dbReference type="AlphaFoldDB" id="A0A1G6G5A9"/>
<reference evidence="1 2" key="1">
    <citation type="submission" date="2016-10" db="EMBL/GenBank/DDBJ databases">
        <authorList>
            <person name="de Groot N.N."/>
        </authorList>
    </citation>
    <scope>NUCLEOTIDE SEQUENCE [LARGE SCALE GENOMIC DNA]</scope>
    <source>
        <strain evidence="1 2">NLAE-zl-C500</strain>
    </source>
</reference>
<dbReference type="RefSeq" id="WP_074558135.1">
    <property type="nucleotide sequence ID" value="NZ_FMYE01000018.1"/>
</dbReference>
<dbReference type="EMBL" id="FMYE01000018">
    <property type="protein sequence ID" value="SDB77197.1"/>
    <property type="molecule type" value="Genomic_DNA"/>
</dbReference>
<organism evidence="1 2">
    <name type="scientific">Bacteroides ovatus</name>
    <dbReference type="NCBI Taxonomy" id="28116"/>
    <lineage>
        <taxon>Bacteria</taxon>
        <taxon>Pseudomonadati</taxon>
        <taxon>Bacteroidota</taxon>
        <taxon>Bacteroidia</taxon>
        <taxon>Bacteroidales</taxon>
        <taxon>Bacteroidaceae</taxon>
        <taxon>Bacteroides</taxon>
    </lineage>
</organism>
<gene>
    <name evidence="1" type="ORF">SAMN05192581_101864</name>
</gene>
<name>A0A1G6G5A9_BACOV</name>
<evidence type="ECO:0000313" key="1">
    <source>
        <dbReference type="EMBL" id="SDB77197.1"/>
    </source>
</evidence>
<proteinExistence type="predicted"/>
<evidence type="ECO:0000313" key="2">
    <source>
        <dbReference type="Proteomes" id="UP000183670"/>
    </source>
</evidence>
<protein>
    <submittedName>
        <fullName evidence="1">Uncharacterized protein</fullName>
    </submittedName>
</protein>
<sequence length="915" mass="100109">MQQKRIVNIQVKPLNVSSGMKIIGEGSFQQKYSRDDNAFYPSYSAILPLIVTVAVNLQDPDGVIAEGPATLDRIDWYLGEYKPANKIAENNPNYEVTTVSGTPVLKVKRNTPVGEPFLLIGEAFYTNPKTGRQESRIEQQLLSTIYYEASLLSLMAGSPTEVIVDPTKINDDPANWQVQLKAILKSGEINLTDDNAVYWWYVKDGKYTRLVTTSDTWLVTTPNADGTFPRTLIVDASRFKNLKLECRAAYKGAADPAPASPTNAALLVQYNVRVDLPVFQNARQIPIAGAYITVKDIGTTKAIKSRCEITAGGRIIENPEKYYNITWKATNADGTSSIIGYGEYIETTVKALGITYTNPVVLEPSVMPKIGSWNVEGSVYNGIGATPAFQFGVNQIADKLGAYLVKCEDGVNVEIIGKLKNNNWMRFEDGTPAPTTVNSAAEDKGYNIMYGWTQTIHTIENAKVGDEVVALFGEEPFEYNGVQSVPIPPTLICPGLPAVVDGKFRSMYFKYRAGDGGSNGLLGITEFNKQDRTYPRTLLNQLTTNDFAIAHNADPTKTIPFAPLMDWHLLNITNALMNKFGTVYLHDPNKFGGGISSNVSVTSENFLKVTNAAYRMGSADSWVYQKLSEQPAFYVDAVGTKKNWNELISNQYPRMECLEIQMALSYAAENNIQPDTSFTFNGGSYQYSNVPGTKTLLEGEMNARLRKVVSLENINVFDASGNPVVVKDITISLQTSAIYGMDLVSADVFQYAGAGIEKVATIQEDGRHLTKVFICLDQPNLTLNKTVEKTSGDFDFESAYDQAGAYTMSNNGYFTDLIRGTRVGTTKKGGLSDNTCYMDTGNGIGVSPIGKKVRIGHRVRGYGYWGVCSARYLNANYPLSLTNAICAGGFQVRLPEGTSSATAQNASGESAAVSE</sequence>
<dbReference type="Proteomes" id="UP000183670">
    <property type="component" value="Unassembled WGS sequence"/>
</dbReference>
<accession>A0A1G6G5A9</accession>